<proteinExistence type="inferred from homology"/>
<dbReference type="OrthoDB" id="5184890at2"/>
<evidence type="ECO:0000259" key="2">
    <source>
        <dbReference type="Pfam" id="PF01337"/>
    </source>
</evidence>
<evidence type="ECO:0000256" key="1">
    <source>
        <dbReference type="ARBA" id="ARBA00006845"/>
    </source>
</evidence>
<sequence>MVDENASRTPDWLIVRRDDDHDVSDAVVLVGAATRTRAGLFAALATALALPTYLGDTWDALSDVLADRLDAGPLTLLITDAGQLLVDEPTDQYALLLTVLGDLATNAPHPLRVTLDEAPPS</sequence>
<dbReference type="AlphaFoldDB" id="I0L5C5"/>
<dbReference type="RefSeq" id="WP_007460830.1">
    <property type="nucleotide sequence ID" value="NZ_HF570108.1"/>
</dbReference>
<evidence type="ECO:0000313" key="4">
    <source>
        <dbReference type="Proteomes" id="UP000003448"/>
    </source>
</evidence>
<dbReference type="Pfam" id="PF01337">
    <property type="entry name" value="Barstar"/>
    <property type="match status" value="1"/>
</dbReference>
<comment type="caution">
    <text evidence="3">The sequence shown here is derived from an EMBL/GenBank/DDBJ whole genome shotgun (WGS) entry which is preliminary data.</text>
</comment>
<evidence type="ECO:0000313" key="3">
    <source>
        <dbReference type="EMBL" id="CCH19022.1"/>
    </source>
</evidence>
<dbReference type="InterPro" id="IPR035905">
    <property type="entry name" value="Barstar-like_sf"/>
</dbReference>
<feature type="domain" description="Barstar (barnase inhibitor)" evidence="2">
    <location>
        <begin position="27"/>
        <end position="114"/>
    </location>
</feature>
<dbReference type="EMBL" id="CAIE01000031">
    <property type="protein sequence ID" value="CCH19022.1"/>
    <property type="molecule type" value="Genomic_DNA"/>
</dbReference>
<dbReference type="Gene3D" id="3.30.370.10">
    <property type="entry name" value="Barstar-like"/>
    <property type="match status" value="1"/>
</dbReference>
<comment type="similarity">
    <text evidence="1">Belongs to the barstar family.</text>
</comment>
<reference evidence="4" key="1">
    <citation type="journal article" date="2012" name="J. Bacteriol.">
        <title>Genome Sequence of Micromonospora lupini Lupac 08, Isolated from Root Nodules of Lupinus angustifolius.</title>
        <authorList>
            <person name="Alonso-Vega P."/>
            <person name="Normand P."/>
            <person name="Bacigalupe R."/>
            <person name="Pujic P."/>
            <person name="Lajus A."/>
            <person name="Vallenet D."/>
            <person name="Carro L."/>
            <person name="Coll P."/>
            <person name="Trujillo M.E."/>
        </authorList>
    </citation>
    <scope>NUCLEOTIDE SEQUENCE [LARGE SCALE GENOMIC DNA]</scope>
    <source>
        <strain evidence="4">Lupac 08</strain>
    </source>
</reference>
<dbReference type="Proteomes" id="UP000003448">
    <property type="component" value="Unassembled WGS sequence"/>
</dbReference>
<accession>I0L5C5</accession>
<name>I0L5C5_9ACTN</name>
<organism evidence="3 4">
    <name type="scientific">Micromonospora lupini str. Lupac 08</name>
    <dbReference type="NCBI Taxonomy" id="1150864"/>
    <lineage>
        <taxon>Bacteria</taxon>
        <taxon>Bacillati</taxon>
        <taxon>Actinomycetota</taxon>
        <taxon>Actinomycetes</taxon>
        <taxon>Micromonosporales</taxon>
        <taxon>Micromonosporaceae</taxon>
        <taxon>Micromonospora</taxon>
    </lineage>
</organism>
<protein>
    <submittedName>
        <fullName evidence="3">Putative barstar (Barnase inhibitor)</fullName>
    </submittedName>
</protein>
<gene>
    <name evidence="3" type="ORF">MILUP08_43938</name>
</gene>
<dbReference type="STRING" id="1150864.MILUP08_43938"/>
<dbReference type="InterPro" id="IPR000468">
    <property type="entry name" value="Barstar"/>
</dbReference>
<dbReference type="SUPFAM" id="SSF52038">
    <property type="entry name" value="Barstar-related"/>
    <property type="match status" value="1"/>
</dbReference>
<keyword evidence="4" id="KW-1185">Reference proteome</keyword>